<proteinExistence type="predicted"/>
<evidence type="ECO:0000313" key="2">
    <source>
        <dbReference type="Proteomes" id="UP001517388"/>
    </source>
</evidence>
<protein>
    <submittedName>
        <fullName evidence="1">Uncharacterized protein</fullName>
    </submittedName>
</protein>
<dbReference type="Proteomes" id="UP001517388">
    <property type="component" value="Unassembled WGS sequence"/>
</dbReference>
<dbReference type="EMBL" id="VILF01000003">
    <property type="protein sequence ID" value="MTJ44098.1"/>
    <property type="molecule type" value="Genomic_DNA"/>
</dbReference>
<name>A0ACC7S6G6_DOLFA</name>
<comment type="caution">
    <text evidence="1">The sequence shown here is derived from an EMBL/GenBank/DDBJ whole genome shotgun (WGS) entry which is preliminary data.</text>
</comment>
<accession>A0ACC7S6G6</accession>
<reference evidence="2" key="1">
    <citation type="journal article" date="2020" name="Toxins">
        <title>Phylogenomic Analysis of Secondary Metabolism in the Toxic Cyanobacterial Genera Anabaena, Dolichospermum and Aphanizomenon.</title>
        <authorList>
            <person name="Oesterholm J."/>
            <person name="Popin R.V."/>
            <person name="Fewer D.P."/>
            <person name="Sivonen K."/>
        </authorList>
    </citation>
    <scope>NUCLEOTIDE SEQUENCE [LARGE SCALE GENOMIC DNA]</scope>
    <source>
        <strain evidence="2">UHCC 0037</strain>
    </source>
</reference>
<organism evidence="1 2">
    <name type="scientific">Dolichospermum flos-aquae UHCC 0037</name>
    <dbReference type="NCBI Taxonomy" id="2590026"/>
    <lineage>
        <taxon>Bacteria</taxon>
        <taxon>Bacillati</taxon>
        <taxon>Cyanobacteriota</taxon>
        <taxon>Cyanophyceae</taxon>
        <taxon>Nostocales</taxon>
        <taxon>Aphanizomenonaceae</taxon>
        <taxon>Dolichospermum</taxon>
    </lineage>
</organism>
<evidence type="ECO:0000313" key="1">
    <source>
        <dbReference type="EMBL" id="MTJ44098.1"/>
    </source>
</evidence>
<sequence length="63" mass="7775">MFPPMNPKHTKINFPLWQYLNQPLFSYHIQVIWNPQRFAMLWRIQLLEQCWRKKCASKGKQQS</sequence>
<keyword evidence="2" id="KW-1185">Reference proteome</keyword>
<gene>
    <name evidence="1" type="ORF">FJR39_13280</name>
</gene>